<dbReference type="Pfam" id="PF00188">
    <property type="entry name" value="CAP"/>
    <property type="match status" value="1"/>
</dbReference>
<comment type="caution">
    <text evidence="7">The sequence shown here is derived from an EMBL/GenBank/DDBJ whole genome shotgun (WGS) entry which is preliminary data.</text>
</comment>
<feature type="transmembrane region" description="Helical" evidence="5">
    <location>
        <begin position="103"/>
        <end position="122"/>
    </location>
</feature>
<dbReference type="InterPro" id="IPR035940">
    <property type="entry name" value="CAP_sf"/>
</dbReference>
<evidence type="ECO:0000313" key="8">
    <source>
        <dbReference type="Proteomes" id="UP000034135"/>
    </source>
</evidence>
<accession>A0A0G1AUU2</accession>
<dbReference type="EMBL" id="LCEB01000016">
    <property type="protein sequence ID" value="KKS64870.1"/>
    <property type="molecule type" value="Genomic_DNA"/>
</dbReference>
<dbReference type="GO" id="GO:0009403">
    <property type="term" value="P:toxin biosynthetic process"/>
    <property type="evidence" value="ECO:0007669"/>
    <property type="project" value="InterPro"/>
</dbReference>
<dbReference type="CDD" id="cd05379">
    <property type="entry name" value="CAP_bacterial"/>
    <property type="match status" value="1"/>
</dbReference>
<feature type="transmembrane region" description="Helical" evidence="5">
    <location>
        <begin position="31"/>
        <end position="49"/>
    </location>
</feature>
<organism evidence="7 8">
    <name type="scientific">Candidatus Daviesbacteria bacterium GW2011_GWA1_42_6</name>
    <dbReference type="NCBI Taxonomy" id="1618420"/>
    <lineage>
        <taxon>Bacteria</taxon>
        <taxon>Candidatus Daviesiibacteriota</taxon>
    </lineage>
</organism>
<reference evidence="7 8" key="1">
    <citation type="journal article" date="2015" name="Nature">
        <title>rRNA introns, odd ribosomes, and small enigmatic genomes across a large radiation of phyla.</title>
        <authorList>
            <person name="Brown C.T."/>
            <person name="Hug L.A."/>
            <person name="Thomas B.C."/>
            <person name="Sharon I."/>
            <person name="Castelle C.J."/>
            <person name="Singh A."/>
            <person name="Wilkins M.J."/>
            <person name="Williams K.H."/>
            <person name="Banfield J.F."/>
        </authorList>
    </citation>
    <scope>NUCLEOTIDE SEQUENCE [LARGE SCALE GENOMIC DNA]</scope>
</reference>
<protein>
    <submittedName>
        <fullName evidence="7">Membrane protein</fullName>
    </submittedName>
</protein>
<dbReference type="InterPro" id="IPR014044">
    <property type="entry name" value="CAP_dom"/>
</dbReference>
<dbReference type="SUPFAM" id="SSF55797">
    <property type="entry name" value="PR-1-like"/>
    <property type="match status" value="1"/>
</dbReference>
<keyword evidence="2 5" id="KW-0812">Transmembrane</keyword>
<dbReference type="Pfam" id="PF02674">
    <property type="entry name" value="Colicin_V"/>
    <property type="match status" value="1"/>
</dbReference>
<name>A0A0G1AUU2_9BACT</name>
<feature type="domain" description="SCP" evidence="6">
    <location>
        <begin position="202"/>
        <end position="313"/>
    </location>
</feature>
<dbReference type="GO" id="GO:0016020">
    <property type="term" value="C:membrane"/>
    <property type="evidence" value="ECO:0007669"/>
    <property type="project" value="UniProtKB-SubCell"/>
</dbReference>
<gene>
    <name evidence="7" type="ORF">UV33_C0016G0010</name>
</gene>
<dbReference type="InterPro" id="IPR003825">
    <property type="entry name" value="Colicin-V_CvpA"/>
</dbReference>
<evidence type="ECO:0000259" key="6">
    <source>
        <dbReference type="Pfam" id="PF00188"/>
    </source>
</evidence>
<dbReference type="Gene3D" id="3.40.33.10">
    <property type="entry name" value="CAP"/>
    <property type="match status" value="1"/>
</dbReference>
<keyword evidence="4 5" id="KW-0472">Membrane</keyword>
<comment type="subcellular location">
    <subcellularLocation>
        <location evidence="1">Membrane</location>
        <topology evidence="1">Multi-pass membrane protein</topology>
    </subcellularLocation>
</comment>
<feature type="transmembrane region" description="Helical" evidence="5">
    <location>
        <begin position="61"/>
        <end position="83"/>
    </location>
</feature>
<evidence type="ECO:0000313" key="7">
    <source>
        <dbReference type="EMBL" id="KKS64870.1"/>
    </source>
</evidence>
<dbReference type="Proteomes" id="UP000034135">
    <property type="component" value="Unassembled WGS sequence"/>
</dbReference>
<dbReference type="AlphaFoldDB" id="A0A0G1AUU2"/>
<dbReference type="PANTHER" id="PTHR31157:SF1">
    <property type="entry name" value="SCP DOMAIN-CONTAINING PROTEIN"/>
    <property type="match status" value="1"/>
</dbReference>
<evidence type="ECO:0000256" key="1">
    <source>
        <dbReference type="ARBA" id="ARBA00004141"/>
    </source>
</evidence>
<evidence type="ECO:0000256" key="3">
    <source>
        <dbReference type="ARBA" id="ARBA00022989"/>
    </source>
</evidence>
<evidence type="ECO:0000256" key="2">
    <source>
        <dbReference type="ARBA" id="ARBA00022692"/>
    </source>
</evidence>
<evidence type="ECO:0000256" key="4">
    <source>
        <dbReference type="ARBA" id="ARBA00023136"/>
    </source>
</evidence>
<sequence>MNLVDIAIIISLAVFAFAGFGKPLVFELFELLSFLLAFFFSLKFYNLAAGQLKSVFSLPHSFANVLGFIAVWYLIEIIFFLWVRFFSRKLPSVENLPGEKFLSVLPALLRGFVFISVVLVLIGTFPIQPKIKSEVNNSKIGSFILARTYQLEGPLKNVFGGVAQDTLTFLTVQPKATERVNLGFVNDRFNFDEKIEFAMIGLVNKERVQEGLSPLSFDPALREVARGHSADMFKRGYFSHHSPGGNDLAFRARALDVSFLVIGENLAFAPTLELAHRGLMNSPGHRANILSEDYHLIGIGVAASEDYGLMITQVFKN</sequence>
<proteinExistence type="predicted"/>
<evidence type="ECO:0000256" key="5">
    <source>
        <dbReference type="SAM" id="Phobius"/>
    </source>
</evidence>
<keyword evidence="3 5" id="KW-1133">Transmembrane helix</keyword>
<dbReference type="PANTHER" id="PTHR31157">
    <property type="entry name" value="SCP DOMAIN-CONTAINING PROTEIN"/>
    <property type="match status" value="1"/>
</dbReference>